<dbReference type="Proteomes" id="UP000193944">
    <property type="component" value="Unassembled WGS sequence"/>
</dbReference>
<reference evidence="2 3" key="1">
    <citation type="submission" date="2016-08" db="EMBL/GenBank/DDBJ databases">
        <title>A Parts List for Fungal Cellulosomes Revealed by Comparative Genomics.</title>
        <authorList>
            <consortium name="DOE Joint Genome Institute"/>
            <person name="Haitjema C.H."/>
            <person name="Gilmore S.P."/>
            <person name="Henske J.K."/>
            <person name="Solomon K.V."/>
            <person name="De Groot R."/>
            <person name="Kuo A."/>
            <person name="Mondo S.J."/>
            <person name="Salamov A.A."/>
            <person name="Labutti K."/>
            <person name="Zhao Z."/>
            <person name="Chiniquy J."/>
            <person name="Barry K."/>
            <person name="Brewer H.M."/>
            <person name="Purvine S.O."/>
            <person name="Wright A.T."/>
            <person name="Boxma B."/>
            <person name="Van Alen T."/>
            <person name="Hackstein J.H."/>
            <person name="Baker S.E."/>
            <person name="Grigoriev I.V."/>
            <person name="O'Malley M.A."/>
        </authorList>
    </citation>
    <scope>NUCLEOTIDE SEQUENCE [LARGE SCALE GENOMIC DNA]</scope>
    <source>
        <strain evidence="2 3">S4</strain>
    </source>
</reference>
<evidence type="ECO:0000313" key="3">
    <source>
        <dbReference type="Proteomes" id="UP000193944"/>
    </source>
</evidence>
<feature type="signal peptide" evidence="1">
    <location>
        <begin position="1"/>
        <end position="21"/>
    </location>
</feature>
<accession>A0A1Y1XPJ8</accession>
<organism evidence="2 3">
    <name type="scientific">Anaeromyces robustus</name>
    <dbReference type="NCBI Taxonomy" id="1754192"/>
    <lineage>
        <taxon>Eukaryota</taxon>
        <taxon>Fungi</taxon>
        <taxon>Fungi incertae sedis</taxon>
        <taxon>Chytridiomycota</taxon>
        <taxon>Chytridiomycota incertae sedis</taxon>
        <taxon>Neocallimastigomycetes</taxon>
        <taxon>Neocallimastigales</taxon>
        <taxon>Neocallimastigaceae</taxon>
        <taxon>Anaeromyces</taxon>
    </lineage>
</organism>
<proteinExistence type="predicted"/>
<keyword evidence="3" id="KW-1185">Reference proteome</keyword>
<protein>
    <recommendedName>
        <fullName evidence="4">Kazal-like domain-containing protein</fullName>
    </recommendedName>
</protein>
<name>A0A1Y1XPJ8_9FUNG</name>
<evidence type="ECO:0000256" key="1">
    <source>
        <dbReference type="SAM" id="SignalP"/>
    </source>
</evidence>
<feature type="chain" id="PRO_5012214788" description="Kazal-like domain-containing protein" evidence="1">
    <location>
        <begin position="22"/>
        <end position="86"/>
    </location>
</feature>
<evidence type="ECO:0008006" key="4">
    <source>
        <dbReference type="Google" id="ProtNLM"/>
    </source>
</evidence>
<dbReference type="EMBL" id="MCFG01000006">
    <property type="protein sequence ID" value="ORX87679.1"/>
    <property type="molecule type" value="Genomic_DNA"/>
</dbReference>
<gene>
    <name evidence="2" type="ORF">BCR32DRAFT_136893</name>
</gene>
<keyword evidence="1" id="KW-0732">Signal</keyword>
<evidence type="ECO:0000313" key="2">
    <source>
        <dbReference type="EMBL" id="ORX87679.1"/>
    </source>
</evidence>
<reference evidence="2 3" key="2">
    <citation type="submission" date="2016-08" db="EMBL/GenBank/DDBJ databases">
        <title>Pervasive Adenine N6-methylation of Active Genes in Fungi.</title>
        <authorList>
            <consortium name="DOE Joint Genome Institute"/>
            <person name="Mondo S.J."/>
            <person name="Dannebaum R.O."/>
            <person name="Kuo R.C."/>
            <person name="Labutti K."/>
            <person name="Haridas S."/>
            <person name="Kuo A."/>
            <person name="Salamov A."/>
            <person name="Ahrendt S.R."/>
            <person name="Lipzen A."/>
            <person name="Sullivan W."/>
            <person name="Andreopoulos W.B."/>
            <person name="Clum A."/>
            <person name="Lindquist E."/>
            <person name="Daum C."/>
            <person name="Ramamoorthy G.K."/>
            <person name="Gryganskyi A."/>
            <person name="Culley D."/>
            <person name="Magnuson J.K."/>
            <person name="James T.Y."/>
            <person name="O'Malley M.A."/>
            <person name="Stajich J.E."/>
            <person name="Spatafora J.W."/>
            <person name="Visel A."/>
            <person name="Grigoriev I.V."/>
        </authorList>
    </citation>
    <scope>NUCLEOTIDE SEQUENCE [LARGE SCALE GENOMIC DNA]</scope>
    <source>
        <strain evidence="2 3">S4</strain>
    </source>
</reference>
<comment type="caution">
    <text evidence="2">The sequence shown here is derived from an EMBL/GenBank/DDBJ whole genome shotgun (WGS) entry which is preliminary data.</text>
</comment>
<dbReference type="AlphaFoldDB" id="A0A1Y1XPJ8"/>
<sequence length="86" mass="9449">MFRSVFLYIALLVTVFSGSIAAPACIDAKDSVAPNKCITIPSGAITYAMNVDCPNDCDTIQANLFKYKVCNYNRRTVTVKYKSCIP</sequence>